<name>A0AAD7S5X0_9TELE</name>
<comment type="caution">
    <text evidence="1">The sequence shown here is derived from an EMBL/GenBank/DDBJ whole genome shotgun (WGS) entry which is preliminary data.</text>
</comment>
<proteinExistence type="predicted"/>
<accession>A0AAD7S5X0</accession>
<protein>
    <submittedName>
        <fullName evidence="1">Uncharacterized protein</fullName>
    </submittedName>
</protein>
<evidence type="ECO:0000313" key="2">
    <source>
        <dbReference type="Proteomes" id="UP001221898"/>
    </source>
</evidence>
<dbReference type="AlphaFoldDB" id="A0AAD7S5X0"/>
<organism evidence="1 2">
    <name type="scientific">Aldrovandia affinis</name>
    <dbReference type="NCBI Taxonomy" id="143900"/>
    <lineage>
        <taxon>Eukaryota</taxon>
        <taxon>Metazoa</taxon>
        <taxon>Chordata</taxon>
        <taxon>Craniata</taxon>
        <taxon>Vertebrata</taxon>
        <taxon>Euteleostomi</taxon>
        <taxon>Actinopterygii</taxon>
        <taxon>Neopterygii</taxon>
        <taxon>Teleostei</taxon>
        <taxon>Notacanthiformes</taxon>
        <taxon>Halosauridae</taxon>
        <taxon>Aldrovandia</taxon>
    </lineage>
</organism>
<keyword evidence="2" id="KW-1185">Reference proteome</keyword>
<dbReference type="EMBL" id="JAINUG010000107">
    <property type="protein sequence ID" value="KAJ8396378.1"/>
    <property type="molecule type" value="Genomic_DNA"/>
</dbReference>
<gene>
    <name evidence="1" type="ORF">AAFF_G00019550</name>
</gene>
<reference evidence="1" key="1">
    <citation type="journal article" date="2023" name="Science">
        <title>Genome structures resolve the early diversification of teleost fishes.</title>
        <authorList>
            <person name="Parey E."/>
            <person name="Louis A."/>
            <person name="Montfort J."/>
            <person name="Bouchez O."/>
            <person name="Roques C."/>
            <person name="Iampietro C."/>
            <person name="Lluch J."/>
            <person name="Castinel A."/>
            <person name="Donnadieu C."/>
            <person name="Desvignes T."/>
            <person name="Floi Bucao C."/>
            <person name="Jouanno E."/>
            <person name="Wen M."/>
            <person name="Mejri S."/>
            <person name="Dirks R."/>
            <person name="Jansen H."/>
            <person name="Henkel C."/>
            <person name="Chen W.J."/>
            <person name="Zahm M."/>
            <person name="Cabau C."/>
            <person name="Klopp C."/>
            <person name="Thompson A.W."/>
            <person name="Robinson-Rechavi M."/>
            <person name="Braasch I."/>
            <person name="Lecointre G."/>
            <person name="Bobe J."/>
            <person name="Postlethwait J.H."/>
            <person name="Berthelot C."/>
            <person name="Roest Crollius H."/>
            <person name="Guiguen Y."/>
        </authorList>
    </citation>
    <scope>NUCLEOTIDE SEQUENCE</scope>
    <source>
        <strain evidence="1">NC1722</strain>
    </source>
</reference>
<dbReference type="Proteomes" id="UP001221898">
    <property type="component" value="Unassembled WGS sequence"/>
</dbReference>
<evidence type="ECO:0000313" key="1">
    <source>
        <dbReference type="EMBL" id="KAJ8396378.1"/>
    </source>
</evidence>
<sequence>MHAPPPEMDVRSRDKSFSLLGSVSYGFEGRRGPGILPFIFRCRPAPLNRCFLPLHITSDMMLRSCDCPASCQTGEKPKALFDSWWKVGTLNKVSECQPGAHFKALLRSGDCRMIKRRYTAHDRRRASTQAQLRSPWRAYAASRNALPSLNAADDRYAAVPGKRLARTEGCAGEEWWGTVGGGTGRAVGVTGWEVFEMLAGLARRLAQVCPPYAEAELGAGSCSKRTCRHGSGLTNESVLASELSALARSTGRR</sequence>